<sequence>MEWNSAATSPTKGAEMACPVDFAAAVRSRFAKFAKLPVELQMMVWELAIEKLPARVVVVTTRFRERHMQCSSRTPLAGLLRACKAARKMALKLYSAKIELGNRTIRLDGDKDILLLVYPEGGLTRIGALGTAHNAQQEIASFYDFLYLQAHDDRFREDPKFVVKGVKRLAICERDDVLLEKAAIDQLGGRKDRFLFKAFPDLQECFEVRDSRVPLEETMQLLQYTDQDVLLRPRWIRIQNSSIPKVLKEDDVTFWKAEVLRPYVSPWFPLGLPPF</sequence>
<evidence type="ECO:0000259" key="1">
    <source>
        <dbReference type="Pfam" id="PF20150"/>
    </source>
</evidence>
<protein>
    <recommendedName>
        <fullName evidence="1">2EXR domain-containing protein</fullName>
    </recommendedName>
</protein>
<name>A0A1E1KEU4_9HELO</name>
<keyword evidence="3" id="KW-1185">Reference proteome</keyword>
<dbReference type="PANTHER" id="PTHR35910">
    <property type="entry name" value="2EXR DOMAIN-CONTAINING PROTEIN"/>
    <property type="match status" value="1"/>
</dbReference>
<dbReference type="AlphaFoldDB" id="A0A1E1KEU4"/>
<proteinExistence type="predicted"/>
<dbReference type="OrthoDB" id="3565455at2759"/>
<dbReference type="InterPro" id="IPR045518">
    <property type="entry name" value="2EXR"/>
</dbReference>
<dbReference type="Proteomes" id="UP000178912">
    <property type="component" value="Unassembled WGS sequence"/>
</dbReference>
<evidence type="ECO:0000313" key="3">
    <source>
        <dbReference type="Proteomes" id="UP000178912"/>
    </source>
</evidence>
<feature type="domain" description="2EXR" evidence="1">
    <location>
        <begin position="30"/>
        <end position="114"/>
    </location>
</feature>
<organism evidence="2 3">
    <name type="scientific">Rhynchosporium agropyri</name>
    <dbReference type="NCBI Taxonomy" id="914238"/>
    <lineage>
        <taxon>Eukaryota</taxon>
        <taxon>Fungi</taxon>
        <taxon>Dikarya</taxon>
        <taxon>Ascomycota</taxon>
        <taxon>Pezizomycotina</taxon>
        <taxon>Leotiomycetes</taxon>
        <taxon>Helotiales</taxon>
        <taxon>Ploettnerulaceae</taxon>
        <taxon>Rhynchosporium</taxon>
    </lineage>
</organism>
<reference evidence="3" key="1">
    <citation type="submission" date="2016-03" db="EMBL/GenBank/DDBJ databases">
        <authorList>
            <person name="Guldener U."/>
        </authorList>
    </citation>
    <scope>NUCLEOTIDE SEQUENCE [LARGE SCALE GENOMIC DNA]</scope>
    <source>
        <strain evidence="3">04CH-RAC-A.6.1</strain>
    </source>
</reference>
<gene>
    <name evidence="2" type="ORF">RAG0_05833</name>
</gene>
<dbReference type="EMBL" id="FJUX01000027">
    <property type="protein sequence ID" value="CZS96557.1"/>
    <property type="molecule type" value="Genomic_DNA"/>
</dbReference>
<accession>A0A1E1KEU4</accession>
<dbReference type="PANTHER" id="PTHR35910:SF6">
    <property type="entry name" value="2EXR DOMAIN-CONTAINING PROTEIN"/>
    <property type="match status" value="1"/>
</dbReference>
<dbReference type="Pfam" id="PF20150">
    <property type="entry name" value="2EXR"/>
    <property type="match status" value="1"/>
</dbReference>
<evidence type="ECO:0000313" key="2">
    <source>
        <dbReference type="EMBL" id="CZS96557.1"/>
    </source>
</evidence>